<evidence type="ECO:0000259" key="1">
    <source>
        <dbReference type="Pfam" id="PF07727"/>
    </source>
</evidence>
<name>A0A438DQK6_VITVI</name>
<dbReference type="InterPro" id="IPR013103">
    <property type="entry name" value="RVT_2"/>
</dbReference>
<gene>
    <name evidence="2" type="primary">POLX_2067</name>
    <name evidence="2" type="ORF">CK203_100854</name>
</gene>
<protein>
    <submittedName>
        <fullName evidence="2">Retrovirus-related Pol polyprotein from transposon TNT 1-94</fullName>
    </submittedName>
</protein>
<accession>A0A438DQK6</accession>
<sequence>MVWASIHEINELKRELSKEFAMKDLSVAKQILGMRITRDRKDFKLSQEEYVKKVLSRFNMAGAKLVSNPLPSYF</sequence>
<organism evidence="2 3">
    <name type="scientific">Vitis vinifera</name>
    <name type="common">Grape</name>
    <dbReference type="NCBI Taxonomy" id="29760"/>
    <lineage>
        <taxon>Eukaryota</taxon>
        <taxon>Viridiplantae</taxon>
        <taxon>Streptophyta</taxon>
        <taxon>Embryophyta</taxon>
        <taxon>Tracheophyta</taxon>
        <taxon>Spermatophyta</taxon>
        <taxon>Magnoliopsida</taxon>
        <taxon>eudicotyledons</taxon>
        <taxon>Gunneridae</taxon>
        <taxon>Pentapetalae</taxon>
        <taxon>rosids</taxon>
        <taxon>Vitales</taxon>
        <taxon>Vitaceae</taxon>
        <taxon>Viteae</taxon>
        <taxon>Vitis</taxon>
    </lineage>
</organism>
<dbReference type="EMBL" id="QGNW01001526">
    <property type="protein sequence ID" value="RVW37755.1"/>
    <property type="molecule type" value="Genomic_DNA"/>
</dbReference>
<proteinExistence type="predicted"/>
<dbReference type="Pfam" id="PF07727">
    <property type="entry name" value="RVT_2"/>
    <property type="match status" value="1"/>
</dbReference>
<reference evidence="2 3" key="1">
    <citation type="journal article" date="2018" name="PLoS Genet.">
        <title>Population sequencing reveals clonal diversity and ancestral inbreeding in the grapevine cultivar Chardonnay.</title>
        <authorList>
            <person name="Roach M.J."/>
            <person name="Johnson D.L."/>
            <person name="Bohlmann J."/>
            <person name="van Vuuren H.J."/>
            <person name="Jones S.J."/>
            <person name="Pretorius I.S."/>
            <person name="Schmidt S.A."/>
            <person name="Borneman A.R."/>
        </authorList>
    </citation>
    <scope>NUCLEOTIDE SEQUENCE [LARGE SCALE GENOMIC DNA]</scope>
    <source>
        <strain evidence="3">cv. Chardonnay</strain>
        <tissue evidence="2">Leaf</tissue>
    </source>
</reference>
<evidence type="ECO:0000313" key="2">
    <source>
        <dbReference type="EMBL" id="RVW37755.1"/>
    </source>
</evidence>
<dbReference type="AlphaFoldDB" id="A0A438DQK6"/>
<dbReference type="Proteomes" id="UP000288805">
    <property type="component" value="Unassembled WGS sequence"/>
</dbReference>
<feature type="domain" description="Reverse transcriptase Ty1/copia-type" evidence="1">
    <location>
        <begin position="5"/>
        <end position="70"/>
    </location>
</feature>
<evidence type="ECO:0000313" key="3">
    <source>
        <dbReference type="Proteomes" id="UP000288805"/>
    </source>
</evidence>
<comment type="caution">
    <text evidence="2">The sequence shown here is derived from an EMBL/GenBank/DDBJ whole genome shotgun (WGS) entry which is preliminary data.</text>
</comment>